<dbReference type="GO" id="GO:0005765">
    <property type="term" value="C:lysosomal membrane"/>
    <property type="evidence" value="ECO:0007669"/>
    <property type="project" value="UniProtKB-SubCell"/>
</dbReference>
<comment type="similarity">
    <text evidence="14">Belongs to the LAMP family.</text>
</comment>
<dbReference type="InterPro" id="IPR048524">
    <property type="entry name" value="Lamp2-like_TM"/>
</dbReference>
<feature type="region of interest" description="Disordered" evidence="15">
    <location>
        <begin position="29"/>
        <end position="53"/>
    </location>
</feature>
<evidence type="ECO:0000256" key="6">
    <source>
        <dbReference type="ARBA" id="ARBA00022989"/>
    </source>
</evidence>
<keyword evidence="3 14" id="KW-0812">Transmembrane</keyword>
<keyword evidence="7 14" id="KW-0472">Membrane</keyword>
<evidence type="ECO:0000313" key="21">
    <source>
        <dbReference type="RefSeq" id="XP_013867089.1"/>
    </source>
</evidence>
<evidence type="ECO:0000256" key="11">
    <source>
        <dbReference type="ARBA" id="ARBA00037817"/>
    </source>
</evidence>
<evidence type="ECO:0000256" key="8">
    <source>
        <dbReference type="ARBA" id="ARBA00023157"/>
    </source>
</evidence>
<dbReference type="InterPro" id="IPR048528">
    <property type="entry name" value="Lamp2-like_luminal"/>
</dbReference>
<evidence type="ECO:0000256" key="9">
    <source>
        <dbReference type="ARBA" id="ARBA00023180"/>
    </source>
</evidence>
<evidence type="ECO:0000256" key="4">
    <source>
        <dbReference type="ARBA" id="ARBA00022729"/>
    </source>
</evidence>
<dbReference type="OrthoDB" id="10037042at2759"/>
<dbReference type="RefSeq" id="XP_013867089.1">
    <property type="nucleotide sequence ID" value="XM_014011635.1"/>
</dbReference>
<evidence type="ECO:0000256" key="5">
    <source>
        <dbReference type="ARBA" id="ARBA00022753"/>
    </source>
</evidence>
<evidence type="ECO:0000259" key="19">
    <source>
        <dbReference type="Pfam" id="PF21222"/>
    </source>
</evidence>
<evidence type="ECO:0000256" key="7">
    <source>
        <dbReference type="ARBA" id="ARBA00023136"/>
    </source>
</evidence>
<comment type="caution">
    <text evidence="14">Lacks conserved residue(s) required for the propagation of feature annotation.</text>
</comment>
<dbReference type="Proteomes" id="UP000192220">
    <property type="component" value="Unplaced"/>
</dbReference>
<keyword evidence="8 14" id="KW-1015">Disulfide bond</keyword>
<sequence length="249" mass="26716">MTQMAGVHCLGVMLPLILAAALHQGSAIDATPTPQTTTSPHADPGRPERGNYNVSDSNKTVCLLAYLGLQLNVSFNSASQNKVVQEVVNIKPNETNASGSCATEKAILLLTSDGETTNLTFAFTLNTTSRKYHLSEVSLSAAWPDMKEPISIKNVSVDFLQGTLGHSYLCREEQTLFVSQNLSINIFQVQVQPFGVTGNQFGAAEECQLDVDNLLIPIIVGAALAGLVLIVLLAYLIGRKRSHAGYQTI</sequence>
<dbReference type="Pfam" id="PF01299">
    <property type="entry name" value="Lamp2-like_luminal"/>
    <property type="match status" value="1"/>
</dbReference>
<feature type="domain" description="Lysosome-associated membrane glycoprotein 2-like luminal" evidence="18">
    <location>
        <begin position="47"/>
        <end position="196"/>
    </location>
</feature>
<dbReference type="GO" id="GO:0031902">
    <property type="term" value="C:late endosome membrane"/>
    <property type="evidence" value="ECO:0007669"/>
    <property type="project" value="TreeGrafter"/>
</dbReference>
<evidence type="ECO:0000256" key="12">
    <source>
        <dbReference type="ARBA" id="ARBA00060404"/>
    </source>
</evidence>
<dbReference type="GO" id="GO:0005886">
    <property type="term" value="C:plasma membrane"/>
    <property type="evidence" value="ECO:0007669"/>
    <property type="project" value="UniProtKB-SubCell"/>
</dbReference>
<dbReference type="AlphaFoldDB" id="A0A2I4BH70"/>
<dbReference type="PANTHER" id="PTHR11506">
    <property type="entry name" value="LYSOSOME-ASSOCIATED MEMBRANE GLYCOPROTEIN"/>
    <property type="match status" value="1"/>
</dbReference>
<evidence type="ECO:0000256" key="16">
    <source>
        <dbReference type="SAM" id="Phobius"/>
    </source>
</evidence>
<dbReference type="STRING" id="52670.A0A2I4BH70"/>
<evidence type="ECO:0000313" key="20">
    <source>
        <dbReference type="Proteomes" id="UP000192220"/>
    </source>
</evidence>
<dbReference type="FunCoup" id="A0A2I4BH70">
    <property type="interactions" value="363"/>
</dbReference>
<keyword evidence="9" id="KW-0325">Glycoprotein</keyword>
<feature type="transmembrane region" description="Helical" evidence="16">
    <location>
        <begin position="214"/>
        <end position="237"/>
    </location>
</feature>
<keyword evidence="10 14" id="KW-0458">Lysosome</keyword>
<feature type="signal peptide" evidence="17">
    <location>
        <begin position="1"/>
        <end position="19"/>
    </location>
</feature>
<proteinExistence type="inferred from homology"/>
<accession>A0A2I4BH70</accession>
<evidence type="ECO:0000256" key="10">
    <source>
        <dbReference type="ARBA" id="ARBA00023228"/>
    </source>
</evidence>
<evidence type="ECO:0000256" key="17">
    <source>
        <dbReference type="SAM" id="SignalP"/>
    </source>
</evidence>
<protein>
    <recommendedName>
        <fullName evidence="13">Lysosome-associated membrane glycoprotein 1</fullName>
    </recommendedName>
</protein>
<comment type="subcellular location">
    <subcellularLocation>
        <location evidence="1">Cell membrane</location>
        <topology evidence="1">Single-pass type I membrane protein</topology>
    </subcellularLocation>
    <subcellularLocation>
        <location evidence="12">Cytolytic granule membrane</location>
        <topology evidence="12">Single-pass type I membrane protein</topology>
    </subcellularLocation>
    <subcellularLocation>
        <location evidence="11">Late endosome membrane</location>
        <topology evidence="11">Single-pass type I membrane protein</topology>
    </subcellularLocation>
    <subcellularLocation>
        <location evidence="14">Lysosome membrane</location>
        <topology evidence="14">Single-pass type I membrane protein</topology>
    </subcellularLocation>
</comment>
<evidence type="ECO:0000259" key="18">
    <source>
        <dbReference type="Pfam" id="PF01299"/>
    </source>
</evidence>
<feature type="domain" description="Lysosome-associated membrane glycoprotein 2-like transmembrane" evidence="19">
    <location>
        <begin position="216"/>
        <end position="247"/>
    </location>
</feature>
<dbReference type="Pfam" id="PF21222">
    <property type="entry name" value="Lamp2_2nd"/>
    <property type="match status" value="1"/>
</dbReference>
<keyword evidence="2" id="KW-1003">Cell membrane</keyword>
<evidence type="ECO:0000256" key="13">
    <source>
        <dbReference type="ARBA" id="ARBA00074383"/>
    </source>
</evidence>
<dbReference type="InterPro" id="IPR002000">
    <property type="entry name" value="Lysosome-assoc_membr_glycop"/>
</dbReference>
<evidence type="ECO:0000256" key="3">
    <source>
        <dbReference type="ARBA" id="ARBA00022692"/>
    </source>
</evidence>
<evidence type="ECO:0000256" key="14">
    <source>
        <dbReference type="PROSITE-ProRule" id="PRU00740"/>
    </source>
</evidence>
<evidence type="ECO:0000256" key="15">
    <source>
        <dbReference type="SAM" id="MobiDB-lite"/>
    </source>
</evidence>
<evidence type="ECO:0000256" key="2">
    <source>
        <dbReference type="ARBA" id="ARBA00022475"/>
    </source>
</evidence>
<reference evidence="21" key="1">
    <citation type="submission" date="2025-08" db="UniProtKB">
        <authorList>
            <consortium name="RefSeq"/>
        </authorList>
    </citation>
    <scope>IDENTIFICATION</scope>
    <source>
        <strain evidence="21">Quisiro</strain>
        <tissue evidence="21">Liver</tissue>
    </source>
</reference>
<dbReference type="GO" id="GO:0072594">
    <property type="term" value="P:establishment of protein localization to organelle"/>
    <property type="evidence" value="ECO:0007669"/>
    <property type="project" value="TreeGrafter"/>
</dbReference>
<dbReference type="FunFam" id="2.40.160.110:FF:000001">
    <property type="entry name" value="lysosome-associated membrane glycoprotein 2 isoform X2"/>
    <property type="match status" value="1"/>
</dbReference>
<dbReference type="KEGG" id="alim:106519815"/>
<dbReference type="CTD" id="563328"/>
<dbReference type="InParanoid" id="A0A2I4BH70"/>
<keyword evidence="20" id="KW-1185">Reference proteome</keyword>
<keyword evidence="4 17" id="KW-0732">Signal</keyword>
<organism evidence="20 21">
    <name type="scientific">Austrofundulus limnaeus</name>
    <name type="common">Annual killifish</name>
    <dbReference type="NCBI Taxonomy" id="52670"/>
    <lineage>
        <taxon>Eukaryota</taxon>
        <taxon>Metazoa</taxon>
        <taxon>Chordata</taxon>
        <taxon>Craniata</taxon>
        <taxon>Vertebrata</taxon>
        <taxon>Euteleostomi</taxon>
        <taxon>Actinopterygii</taxon>
        <taxon>Neopterygii</taxon>
        <taxon>Teleostei</taxon>
        <taxon>Neoteleostei</taxon>
        <taxon>Acanthomorphata</taxon>
        <taxon>Ovalentaria</taxon>
        <taxon>Atherinomorphae</taxon>
        <taxon>Cyprinodontiformes</taxon>
        <taxon>Rivulidae</taxon>
        <taxon>Austrofundulus</taxon>
    </lineage>
</organism>
<keyword evidence="6 16" id="KW-1133">Transmembrane helix</keyword>
<dbReference type="PRINTS" id="PR00336">
    <property type="entry name" value="LYSASSOCTDMP"/>
</dbReference>
<dbReference type="Gene3D" id="2.40.160.110">
    <property type="match status" value="1"/>
</dbReference>
<dbReference type="PROSITE" id="PS51407">
    <property type="entry name" value="LAMP_3"/>
    <property type="match status" value="1"/>
</dbReference>
<name>A0A2I4BH70_AUSLI</name>
<evidence type="ECO:0000256" key="1">
    <source>
        <dbReference type="ARBA" id="ARBA00004251"/>
    </source>
</evidence>
<dbReference type="PANTHER" id="PTHR11506:SF27">
    <property type="entry name" value="LYSOSOME-ASSOCIATED MEMBRANE GLYCOPROTEIN 1"/>
    <property type="match status" value="1"/>
</dbReference>
<dbReference type="PROSITE" id="PS00311">
    <property type="entry name" value="LAMP_2"/>
    <property type="match status" value="1"/>
</dbReference>
<feature type="disulfide bond" evidence="14">
    <location>
        <begin position="170"/>
        <end position="207"/>
    </location>
</feature>
<gene>
    <name evidence="21" type="primary">lamp1b</name>
</gene>
<feature type="chain" id="PRO_5014176940" description="Lysosome-associated membrane glycoprotein 1" evidence="17">
    <location>
        <begin position="20"/>
        <end position="249"/>
    </location>
</feature>
<dbReference type="InterPro" id="IPR018134">
    <property type="entry name" value="LAMP_CS"/>
</dbReference>
<keyword evidence="5" id="KW-0967">Endosome</keyword>